<evidence type="ECO:0000256" key="1">
    <source>
        <dbReference type="SAM" id="MobiDB-lite"/>
    </source>
</evidence>
<evidence type="ECO:0000313" key="4">
    <source>
        <dbReference type="EMBL" id="CAF3585952.1"/>
    </source>
</evidence>
<dbReference type="EMBL" id="CAJNOK010001267">
    <property type="protein sequence ID" value="CAF0802504.1"/>
    <property type="molecule type" value="Genomic_DNA"/>
</dbReference>
<evidence type="ECO:0000313" key="5">
    <source>
        <dbReference type="EMBL" id="CAF3892735.1"/>
    </source>
</evidence>
<dbReference type="EMBL" id="CAJOBA010001267">
    <property type="protein sequence ID" value="CAF3585952.1"/>
    <property type="molecule type" value="Genomic_DNA"/>
</dbReference>
<feature type="compositionally biased region" description="Basic residues" evidence="1">
    <location>
        <begin position="131"/>
        <end position="140"/>
    </location>
</feature>
<gene>
    <name evidence="3" type="ORF">GPM918_LOCUS20094</name>
    <name evidence="2" type="ORF">OVA965_LOCUS4720</name>
    <name evidence="5" type="ORF">SRO942_LOCUS20091</name>
    <name evidence="4" type="ORF">TMI583_LOCUS4718</name>
</gene>
<feature type="compositionally biased region" description="Basic and acidic residues" evidence="1">
    <location>
        <begin position="7"/>
        <end position="66"/>
    </location>
</feature>
<dbReference type="EMBL" id="CAJOBC010006262">
    <property type="protein sequence ID" value="CAF3892735.1"/>
    <property type="molecule type" value="Genomic_DNA"/>
</dbReference>
<reference evidence="3" key="1">
    <citation type="submission" date="2021-02" db="EMBL/GenBank/DDBJ databases">
        <authorList>
            <person name="Nowell W R."/>
        </authorList>
    </citation>
    <scope>NUCLEOTIDE SEQUENCE</scope>
</reference>
<dbReference type="Proteomes" id="UP000682733">
    <property type="component" value="Unassembled WGS sequence"/>
</dbReference>
<dbReference type="Proteomes" id="UP000681722">
    <property type="component" value="Unassembled WGS sequence"/>
</dbReference>
<keyword evidence="6" id="KW-1185">Reference proteome</keyword>
<protein>
    <submittedName>
        <fullName evidence="3">Uncharacterized protein</fullName>
    </submittedName>
</protein>
<organism evidence="3 6">
    <name type="scientific">Didymodactylos carnosus</name>
    <dbReference type="NCBI Taxonomy" id="1234261"/>
    <lineage>
        <taxon>Eukaryota</taxon>
        <taxon>Metazoa</taxon>
        <taxon>Spiralia</taxon>
        <taxon>Gnathifera</taxon>
        <taxon>Rotifera</taxon>
        <taxon>Eurotatoria</taxon>
        <taxon>Bdelloidea</taxon>
        <taxon>Philodinida</taxon>
        <taxon>Philodinidae</taxon>
        <taxon>Didymodactylos</taxon>
    </lineage>
</organism>
<feature type="region of interest" description="Disordered" evidence="1">
    <location>
        <begin position="1"/>
        <end position="140"/>
    </location>
</feature>
<evidence type="ECO:0000313" key="6">
    <source>
        <dbReference type="Proteomes" id="UP000663829"/>
    </source>
</evidence>
<evidence type="ECO:0000313" key="2">
    <source>
        <dbReference type="EMBL" id="CAF0802504.1"/>
    </source>
</evidence>
<feature type="compositionally biased region" description="Basic and acidic residues" evidence="1">
    <location>
        <begin position="85"/>
        <end position="130"/>
    </location>
</feature>
<dbReference type="Proteomes" id="UP000663829">
    <property type="component" value="Unassembled WGS sequence"/>
</dbReference>
<dbReference type="Proteomes" id="UP000677228">
    <property type="component" value="Unassembled WGS sequence"/>
</dbReference>
<evidence type="ECO:0000313" key="3">
    <source>
        <dbReference type="EMBL" id="CAF1129110.1"/>
    </source>
</evidence>
<accession>A0A814R625</accession>
<dbReference type="AlphaFoldDB" id="A0A814R625"/>
<dbReference type="EMBL" id="CAJNOQ010006262">
    <property type="protein sequence ID" value="CAF1129110.1"/>
    <property type="molecule type" value="Genomic_DNA"/>
</dbReference>
<name>A0A814R625_9BILA</name>
<sequence>MTSRSHLTKDGNPDMRHKENRDSDENDDRDYNDSRERSRPTKTDRKPDREDNRENDDHDSGDDGRRGIHHNPLHANIYAGDDTDESGHHLTKDGKPDMRFKENREELSHSNEHEKHRDDERTAKNDDSDRRHKGSRQSSD</sequence>
<proteinExistence type="predicted"/>
<comment type="caution">
    <text evidence="3">The sequence shown here is derived from an EMBL/GenBank/DDBJ whole genome shotgun (WGS) entry which is preliminary data.</text>
</comment>